<dbReference type="GO" id="GO:0009294">
    <property type="term" value="P:DNA-mediated transformation"/>
    <property type="evidence" value="ECO:0007669"/>
    <property type="project" value="InterPro"/>
</dbReference>
<dbReference type="NCBIfam" id="TIGR00732">
    <property type="entry name" value="dprA"/>
    <property type="match status" value="1"/>
</dbReference>
<dbReference type="SUPFAM" id="SSF47781">
    <property type="entry name" value="RuvA domain 2-like"/>
    <property type="match status" value="1"/>
</dbReference>
<evidence type="ECO:0000259" key="3">
    <source>
        <dbReference type="Pfam" id="PF17782"/>
    </source>
</evidence>
<protein>
    <submittedName>
        <fullName evidence="4">Rossmann fold nucleotide-binding protein Smf possibly involved in DNA uptake</fullName>
    </submittedName>
</protein>
<dbReference type="PANTHER" id="PTHR43022">
    <property type="entry name" value="PROTEIN SMF"/>
    <property type="match status" value="1"/>
</dbReference>
<dbReference type="InterPro" id="IPR010994">
    <property type="entry name" value="RuvA_2-like"/>
</dbReference>
<dbReference type="EMBL" id="UOEX01000322">
    <property type="protein sequence ID" value="VAW40151.1"/>
    <property type="molecule type" value="Genomic_DNA"/>
</dbReference>
<comment type="similarity">
    <text evidence="1">Belongs to the DprA/Smf family.</text>
</comment>
<organism evidence="4">
    <name type="scientific">hydrothermal vent metagenome</name>
    <dbReference type="NCBI Taxonomy" id="652676"/>
    <lineage>
        <taxon>unclassified sequences</taxon>
        <taxon>metagenomes</taxon>
        <taxon>ecological metagenomes</taxon>
    </lineage>
</organism>
<evidence type="ECO:0000313" key="4">
    <source>
        <dbReference type="EMBL" id="VAW40151.1"/>
    </source>
</evidence>
<accession>A0A3B0VB86</accession>
<dbReference type="Gene3D" id="3.40.50.450">
    <property type="match status" value="1"/>
</dbReference>
<dbReference type="Pfam" id="PF17782">
    <property type="entry name" value="WHD_DprA"/>
    <property type="match status" value="1"/>
</dbReference>
<dbReference type="SUPFAM" id="SSF102405">
    <property type="entry name" value="MCP/YpsA-like"/>
    <property type="match status" value="1"/>
</dbReference>
<feature type="domain" description="Smf/DprA SLOG" evidence="2">
    <location>
        <begin position="82"/>
        <end position="290"/>
    </location>
</feature>
<dbReference type="Pfam" id="PF02481">
    <property type="entry name" value="DNA_processg_A"/>
    <property type="match status" value="1"/>
</dbReference>
<evidence type="ECO:0000259" key="2">
    <source>
        <dbReference type="Pfam" id="PF02481"/>
    </source>
</evidence>
<gene>
    <name evidence="4" type="ORF">MNBD_DELTA03-794</name>
</gene>
<proteinExistence type="inferred from homology"/>
<feature type="domain" description="DprA winged helix" evidence="3">
    <location>
        <begin position="313"/>
        <end position="366"/>
    </location>
</feature>
<dbReference type="AlphaFoldDB" id="A0A3B0VB86"/>
<name>A0A3B0VB86_9ZZZZ</name>
<dbReference type="Gene3D" id="1.10.10.10">
    <property type="entry name" value="Winged helix-like DNA-binding domain superfamily/Winged helix DNA-binding domain"/>
    <property type="match status" value="1"/>
</dbReference>
<dbReference type="InterPro" id="IPR041614">
    <property type="entry name" value="DprA_WH"/>
</dbReference>
<dbReference type="PANTHER" id="PTHR43022:SF1">
    <property type="entry name" value="PROTEIN SMF"/>
    <property type="match status" value="1"/>
</dbReference>
<dbReference type="InterPro" id="IPR003488">
    <property type="entry name" value="DprA"/>
</dbReference>
<dbReference type="InterPro" id="IPR057666">
    <property type="entry name" value="DrpA_SLOG"/>
</dbReference>
<evidence type="ECO:0000256" key="1">
    <source>
        <dbReference type="ARBA" id="ARBA00006525"/>
    </source>
</evidence>
<sequence>MTTQDHLIDWLTLALIPGLGAVGMGRLIRELGEPGLVLAAGRERLLQVRGIRQPVVDAIINNPPLREAEIELQRLRQNNFNLLTWNDPAYPALLREIYTPPMLLYVNGDVELLTRPSIAIVGSRAATSYGLKIGRRLGAGLAAHGLNVVSGLALGVDAAAHASALEAGGITVAVLGCGLDVPYPRRNLALARRIADRGVIVSEYPLGTQPEAFRFPARNRIISGLALGVVVVEAAERSGSLITARLAMDEGREVFAIPGRVDSATSAGAHNLLQQGAKLVYKLDDILVELSAHLTDFQPASGKEENDQGDMAGVELTPEERSIMKILEPYPSHIDVIIDGAGVKAAKVQEILLMLELKGVVESLSGSQYRLIGKMP</sequence>
<reference evidence="4" key="1">
    <citation type="submission" date="2018-06" db="EMBL/GenBank/DDBJ databases">
        <authorList>
            <person name="Zhirakovskaya E."/>
        </authorList>
    </citation>
    <scope>NUCLEOTIDE SEQUENCE</scope>
</reference>
<dbReference type="InterPro" id="IPR036388">
    <property type="entry name" value="WH-like_DNA-bd_sf"/>
</dbReference>